<dbReference type="OrthoDB" id="4326943at2"/>
<dbReference type="SUPFAM" id="SSF56349">
    <property type="entry name" value="DNA breaking-rejoining enzymes"/>
    <property type="match status" value="1"/>
</dbReference>
<reference evidence="8 9" key="1">
    <citation type="submission" date="2018-12" db="EMBL/GenBank/DDBJ databases">
        <title>Complete genome sequence of Flaviflexus salsibiostraticola KCTC 33148.</title>
        <authorList>
            <person name="Bae J.-W."/>
        </authorList>
    </citation>
    <scope>NUCLEOTIDE SEQUENCE [LARGE SCALE GENOMIC DNA]</scope>
    <source>
        <strain evidence="8 9">KCTC 33148</strain>
    </source>
</reference>
<keyword evidence="2" id="KW-0229">DNA integration</keyword>
<proteinExistence type="inferred from homology"/>
<protein>
    <recommendedName>
        <fullName evidence="10">Site-specific integrase</fullName>
    </recommendedName>
</protein>
<name>A0A3S8ZAA5_9ACTO</name>
<dbReference type="KEGG" id="fsl:EJO69_08815"/>
<evidence type="ECO:0000259" key="7">
    <source>
        <dbReference type="PROSITE" id="PS51900"/>
    </source>
</evidence>
<feature type="domain" description="Core-binding (CB)" evidence="7">
    <location>
        <begin position="73"/>
        <end position="154"/>
    </location>
</feature>
<dbReference type="InterPro" id="IPR013762">
    <property type="entry name" value="Integrase-like_cat_sf"/>
</dbReference>
<dbReference type="RefSeq" id="WP_126041091.1">
    <property type="nucleotide sequence ID" value="NZ_CP034438.1"/>
</dbReference>
<dbReference type="PROSITE" id="PS51900">
    <property type="entry name" value="CB"/>
    <property type="match status" value="1"/>
</dbReference>
<keyword evidence="4" id="KW-0233">DNA recombination</keyword>
<evidence type="ECO:0000313" key="8">
    <source>
        <dbReference type="EMBL" id="AZN30394.1"/>
    </source>
</evidence>
<dbReference type="PANTHER" id="PTHR30349:SF41">
    <property type="entry name" value="INTEGRASE_RECOMBINASE PROTEIN MJ0367-RELATED"/>
    <property type="match status" value="1"/>
</dbReference>
<dbReference type="EMBL" id="CP034438">
    <property type="protein sequence ID" value="AZN30394.1"/>
    <property type="molecule type" value="Genomic_DNA"/>
</dbReference>
<keyword evidence="9" id="KW-1185">Reference proteome</keyword>
<evidence type="ECO:0000256" key="2">
    <source>
        <dbReference type="ARBA" id="ARBA00022908"/>
    </source>
</evidence>
<dbReference type="Gene3D" id="1.10.443.10">
    <property type="entry name" value="Intergrase catalytic core"/>
    <property type="match status" value="1"/>
</dbReference>
<dbReference type="Proteomes" id="UP000270021">
    <property type="component" value="Chromosome"/>
</dbReference>
<dbReference type="InterPro" id="IPR010998">
    <property type="entry name" value="Integrase_recombinase_N"/>
</dbReference>
<comment type="similarity">
    <text evidence="1">Belongs to the 'phage' integrase family.</text>
</comment>
<accession>A0A3S8ZAA5</accession>
<dbReference type="GO" id="GO:0006310">
    <property type="term" value="P:DNA recombination"/>
    <property type="evidence" value="ECO:0007669"/>
    <property type="project" value="UniProtKB-KW"/>
</dbReference>
<dbReference type="GO" id="GO:0015074">
    <property type="term" value="P:DNA integration"/>
    <property type="evidence" value="ECO:0007669"/>
    <property type="project" value="UniProtKB-KW"/>
</dbReference>
<evidence type="ECO:0000313" key="9">
    <source>
        <dbReference type="Proteomes" id="UP000270021"/>
    </source>
</evidence>
<organism evidence="8 9">
    <name type="scientific">Flaviflexus salsibiostraticola</name>
    <dbReference type="NCBI Taxonomy" id="1282737"/>
    <lineage>
        <taxon>Bacteria</taxon>
        <taxon>Bacillati</taxon>
        <taxon>Actinomycetota</taxon>
        <taxon>Actinomycetes</taxon>
        <taxon>Actinomycetales</taxon>
        <taxon>Actinomycetaceae</taxon>
        <taxon>Flaviflexus</taxon>
    </lineage>
</organism>
<dbReference type="InterPro" id="IPR004107">
    <property type="entry name" value="Integrase_SAM-like_N"/>
</dbReference>
<gene>
    <name evidence="8" type="ORF">EJO69_08815</name>
</gene>
<dbReference type="Pfam" id="PF14659">
    <property type="entry name" value="Phage_int_SAM_3"/>
    <property type="match status" value="1"/>
</dbReference>
<evidence type="ECO:0008006" key="10">
    <source>
        <dbReference type="Google" id="ProtNLM"/>
    </source>
</evidence>
<feature type="domain" description="Tyr recombinase" evidence="6">
    <location>
        <begin position="179"/>
        <end position="396"/>
    </location>
</feature>
<dbReference type="InterPro" id="IPR044068">
    <property type="entry name" value="CB"/>
</dbReference>
<sequence length="404" mass="46556">MAKPKQRQDGEGSVFQTKNNGQLVWCASSTYWHEGKRRFVRGFGATPQQAIANRSKNLSQRVSKRPVERRTGTSATTLLNLWLSALDGTVGPETLRKYRRDLEIHILPHLKGETIETLTEERCHKLFYSDLNTIGTSARKHAYRTFRGMLNFAVKRRLIEASPLHFVPEPQHTSVVEQSDTKWINKRISIAKGLLRWIGQPENPYHDVYPLFLMLFLGLRRAEILGLEWSCANQLTRKGHASIVIKQQLSRHEKHSGQTGYYIKPTTKSKKARSIRLPERWRLALIEEKKKQRRSTAISSDLIFVRPNGSPWTYKTFYDTYYEVLTAYINHKRDHPKPLDESETIRPHAIRHLCASILFDEGVSLEVVQEILGHSDRAMTLHYTHLTRNSKTKAAASLEKALLT</sequence>
<evidence type="ECO:0000256" key="3">
    <source>
        <dbReference type="ARBA" id="ARBA00023125"/>
    </source>
</evidence>
<evidence type="ECO:0000256" key="4">
    <source>
        <dbReference type="ARBA" id="ARBA00023172"/>
    </source>
</evidence>
<dbReference type="GO" id="GO:0003677">
    <property type="term" value="F:DNA binding"/>
    <property type="evidence" value="ECO:0007669"/>
    <property type="project" value="UniProtKB-UniRule"/>
</dbReference>
<dbReference type="PROSITE" id="PS51898">
    <property type="entry name" value="TYR_RECOMBINASE"/>
    <property type="match status" value="1"/>
</dbReference>
<evidence type="ECO:0000256" key="5">
    <source>
        <dbReference type="PROSITE-ProRule" id="PRU01248"/>
    </source>
</evidence>
<evidence type="ECO:0000259" key="6">
    <source>
        <dbReference type="PROSITE" id="PS51898"/>
    </source>
</evidence>
<dbReference type="InterPro" id="IPR011010">
    <property type="entry name" value="DNA_brk_join_enz"/>
</dbReference>
<evidence type="ECO:0000256" key="1">
    <source>
        <dbReference type="ARBA" id="ARBA00008857"/>
    </source>
</evidence>
<dbReference type="InterPro" id="IPR002104">
    <property type="entry name" value="Integrase_catalytic"/>
</dbReference>
<dbReference type="Gene3D" id="1.10.150.130">
    <property type="match status" value="1"/>
</dbReference>
<dbReference type="PANTHER" id="PTHR30349">
    <property type="entry name" value="PHAGE INTEGRASE-RELATED"/>
    <property type="match status" value="1"/>
</dbReference>
<dbReference type="AlphaFoldDB" id="A0A3S8ZAA5"/>
<dbReference type="InterPro" id="IPR050090">
    <property type="entry name" value="Tyrosine_recombinase_XerCD"/>
</dbReference>
<dbReference type="Pfam" id="PF00589">
    <property type="entry name" value="Phage_integrase"/>
    <property type="match status" value="1"/>
</dbReference>
<keyword evidence="3 5" id="KW-0238">DNA-binding</keyword>